<sequence length="1606" mass="188987">MALKNSKVYTKEILTFPLKNVSEDFEAENLNHVKVNMVFVENEKKDKDLMIFSDLEMFEGKEKTLRNLFTFFMFKDTTKATKKFEENLNDVKKNVDSDLKIEQQFKNTFYEEYNLSIYLNVVIMFVKPFEIPRNILLPIIQSKKVTEEKIKKWPILYVTKDENGYYQMVKKATFATRGKLESFLNFNINQLYKDLGNSKIENKMKFTRFLSPPYSKNDWDLKKGVTTLIKEYIGIHAHVKEPRYKQKIKGIDSKTNCIIEEVYENKEIGGDENILDLFSKYFFPKSSKNGMLLLVHVLRQKLEYFKIMTPSTSCDLSTYLAAASVLLKVNICIFNNNHFISLRNIFSAKCHNTNDSHPILGIMKKENKYFIVNKIKMSGRKIICNPAPHSALEELCFKHFKIAHQINREVNYDNIVTEAMVLSKKIKATEIRKSANLLYASTIEDTNNHEKERYQKYCKIINNPEKCVDFFSEHDATDDSIEKNATVNHRTFSRNEYKRPFSAISQNVNNVDSSDSEYESENDIDSDEHSDISFISEQLSILEVESISDMEGDNDFEYGKEFEDESEDEYEFEKESNSEEDMEEYEGTIEIKKNRFVVWHPTKLASDILIKNIPKNTSDIYNKTITNINWKSLIKQCQELDVKTPANYNIFKRTVFKIWEDEIERVNKEKDNMRKRISFDVDGYRHLKDNGSEITGLLSQRHYTEQIIKKADVSAETIDTNVYIFNFQKEITKDNVSTHYYRCKSCKEIEDKLAKAKKRGIQTNDEEASEKSATLIRKYNDGTLIEETPGFNKFHRTNCQPISLLEVLAGQYEIAVKQTVSTGLTNFDSAYETMRFNTKCLATLHRIEYHRIMIKVVRVTLLRDQCQRLNEVKGNNRIEFLDSIMYTMNSENLNNEKLIRYKDDNIPIYEMKDILVENDFIIYGAPLQYIMSAECDIWMADGCHSLLCRREYEQVYTIHGNFKKIDKYDNIRVKFFPLFSVCMKNKSKLLYTEVLEKLFDILHNEYNLRLNIKTFLIDKEMAAYKAFKDCFKKWKYNVSIEFCYYHYTSNLFKKLHEFNLNGYYMGWKKQKSDFYKMFRRYFNLPHLEESKIVDAHKQCALEIKNELDELIKEERASKNSKKVTELLNLQRKSELFAKYIFKNWLSTSENLKLICKYDKDIRTTNPCESFHKVCKLKGCSDTYVVERTLKNLRIIYDNVEIELKRLQENSGYLPNQNLKYRLQNERLDDLRSYYNLETIENCLEYLDEIGESMFTEKATCDEYGNYKIAAVQSVTKEIESCVGNTDVRHGKNVFTSPKKKKTKKNKKNRSDSTPKRSIVDRGLRGLENAGTQCFANCVLQLLFLCSDFLDNLATEDDDNAKMLVKTFTKYKISNKKKYLKLNDNDFYKIPDLKKYVYSGNHECASEFLLNIFTMFQNSCPTTLESIKIKKELSITCKVCKSVSIIENHEMNALNIKINRNSDKKCILDIIKTMLSEEIESIKRTCTVCKIRSIGNVKKETIRKYPKYLFVELTKDIMNKKYSDIGINFLSSKDSFYVSQYFMPNVPYKLKGFAVHQRFSENRGHYMAYVRDQEKWCLLNDAHPIKELEESMLHTEMATILLYEMEY</sequence>
<name>A0A0N5BHW6_STREA</name>
<dbReference type="GO" id="GO:0004843">
    <property type="term" value="F:cysteine-type deubiquitinase activity"/>
    <property type="evidence" value="ECO:0007669"/>
    <property type="project" value="UniProtKB-EC"/>
</dbReference>
<evidence type="ECO:0000256" key="3">
    <source>
        <dbReference type="SAM" id="MobiDB-lite"/>
    </source>
</evidence>
<dbReference type="InterPro" id="IPR028889">
    <property type="entry name" value="USP"/>
</dbReference>
<dbReference type="Pfam" id="PF00443">
    <property type="entry name" value="UCH"/>
    <property type="match status" value="1"/>
</dbReference>
<evidence type="ECO:0000313" key="5">
    <source>
        <dbReference type="Proteomes" id="UP000046392"/>
    </source>
</evidence>
<proteinExistence type="predicted"/>
<dbReference type="EC" id="3.4.19.12" evidence="2"/>
<reference evidence="6" key="1">
    <citation type="submission" date="2017-02" db="UniProtKB">
        <authorList>
            <consortium name="WormBaseParasite"/>
        </authorList>
    </citation>
    <scope>IDENTIFICATION</scope>
</reference>
<dbReference type="Proteomes" id="UP000046392">
    <property type="component" value="Unplaced"/>
</dbReference>
<feature type="compositionally biased region" description="Basic residues" evidence="3">
    <location>
        <begin position="1297"/>
        <end position="1307"/>
    </location>
</feature>
<dbReference type="PROSITE" id="PS50235">
    <property type="entry name" value="USP_3"/>
    <property type="match status" value="1"/>
</dbReference>
<evidence type="ECO:0000256" key="1">
    <source>
        <dbReference type="ARBA" id="ARBA00000707"/>
    </source>
</evidence>
<dbReference type="PANTHER" id="PTHR21646">
    <property type="entry name" value="UBIQUITIN CARBOXYL-TERMINAL HYDROLASE"/>
    <property type="match status" value="1"/>
</dbReference>
<dbReference type="CDD" id="cd02257">
    <property type="entry name" value="Peptidase_C19"/>
    <property type="match status" value="1"/>
</dbReference>
<dbReference type="STRING" id="174720.A0A0N5BHW6"/>
<accession>A0A0N5BHW6</accession>
<dbReference type="GO" id="GO:0016579">
    <property type="term" value="P:protein deubiquitination"/>
    <property type="evidence" value="ECO:0007669"/>
    <property type="project" value="InterPro"/>
</dbReference>
<dbReference type="InterPro" id="IPR001394">
    <property type="entry name" value="Peptidase_C19_UCH"/>
</dbReference>
<comment type="catalytic activity">
    <reaction evidence="1">
        <text>Thiol-dependent hydrolysis of ester, thioester, amide, peptide and isopeptide bonds formed by the C-terminal Gly of ubiquitin (a 76-residue protein attached to proteins as an intracellular targeting signal).</text>
        <dbReference type="EC" id="3.4.19.12"/>
    </reaction>
</comment>
<feature type="compositionally biased region" description="Basic and acidic residues" evidence="3">
    <location>
        <begin position="1308"/>
        <end position="1318"/>
    </location>
</feature>
<evidence type="ECO:0000313" key="6">
    <source>
        <dbReference type="WBParaSite" id="SPAL_0000555100.1"/>
    </source>
</evidence>
<keyword evidence="5" id="KW-1185">Reference proteome</keyword>
<dbReference type="SUPFAM" id="SSF54001">
    <property type="entry name" value="Cysteine proteinases"/>
    <property type="match status" value="1"/>
</dbReference>
<dbReference type="InterPro" id="IPR038765">
    <property type="entry name" value="Papain-like_cys_pep_sf"/>
</dbReference>
<dbReference type="Gene3D" id="3.90.70.10">
    <property type="entry name" value="Cysteine proteinases"/>
    <property type="match status" value="1"/>
</dbReference>
<evidence type="ECO:0000256" key="2">
    <source>
        <dbReference type="ARBA" id="ARBA00012759"/>
    </source>
</evidence>
<feature type="region of interest" description="Disordered" evidence="3">
    <location>
        <begin position="561"/>
        <end position="582"/>
    </location>
</feature>
<feature type="region of interest" description="Disordered" evidence="3">
    <location>
        <begin position="1291"/>
        <end position="1318"/>
    </location>
</feature>
<organism evidence="5 6">
    <name type="scientific">Strongyloides papillosus</name>
    <name type="common">Intestinal threadworm</name>
    <dbReference type="NCBI Taxonomy" id="174720"/>
    <lineage>
        <taxon>Eukaryota</taxon>
        <taxon>Metazoa</taxon>
        <taxon>Ecdysozoa</taxon>
        <taxon>Nematoda</taxon>
        <taxon>Chromadorea</taxon>
        <taxon>Rhabditida</taxon>
        <taxon>Tylenchina</taxon>
        <taxon>Panagrolaimomorpha</taxon>
        <taxon>Strongyloidoidea</taxon>
        <taxon>Strongyloididae</taxon>
        <taxon>Strongyloides</taxon>
    </lineage>
</organism>
<dbReference type="InterPro" id="IPR050185">
    <property type="entry name" value="Ub_carboxyl-term_hydrolase"/>
</dbReference>
<protein>
    <recommendedName>
        <fullName evidence="2">ubiquitinyl hydrolase 1</fullName>
        <ecNumber evidence="2">3.4.19.12</ecNumber>
    </recommendedName>
</protein>
<evidence type="ECO:0000259" key="4">
    <source>
        <dbReference type="PROSITE" id="PS50235"/>
    </source>
</evidence>
<feature type="domain" description="USP" evidence="4">
    <location>
        <begin position="1324"/>
        <end position="1605"/>
    </location>
</feature>
<dbReference type="WBParaSite" id="SPAL_0000555100.1">
    <property type="protein sequence ID" value="SPAL_0000555100.1"/>
    <property type="gene ID" value="SPAL_0000555100"/>
</dbReference>